<dbReference type="Pfam" id="PF00076">
    <property type="entry name" value="RRM_1"/>
    <property type="match status" value="1"/>
</dbReference>
<dbReference type="Gene3D" id="2.10.230.10">
    <property type="entry name" value="Heat shock protein DnaJ, cysteine-rich domain"/>
    <property type="match status" value="1"/>
</dbReference>
<protein>
    <recommendedName>
        <fullName evidence="30">Non-specific protein-tyrosine kinase</fullName>
    </recommendedName>
</protein>
<feature type="region of interest" description="Disordered" evidence="23">
    <location>
        <begin position="557"/>
        <end position="637"/>
    </location>
</feature>
<evidence type="ECO:0000256" key="11">
    <source>
        <dbReference type="ARBA" id="ARBA00022840"/>
    </source>
</evidence>
<evidence type="ECO:0000256" key="2">
    <source>
        <dbReference type="ARBA" id="ARBA00004167"/>
    </source>
</evidence>
<evidence type="ECO:0000256" key="6">
    <source>
        <dbReference type="ARBA" id="ARBA00022737"/>
    </source>
</evidence>
<dbReference type="Gene3D" id="2.60.40.10">
    <property type="entry name" value="Immunoglobulins"/>
    <property type="match status" value="1"/>
</dbReference>
<feature type="compositionally biased region" description="Low complexity" evidence="23">
    <location>
        <begin position="573"/>
        <end position="583"/>
    </location>
</feature>
<dbReference type="PROSITE" id="PS50001">
    <property type="entry name" value="SH2"/>
    <property type="match status" value="1"/>
</dbReference>
<dbReference type="GO" id="GO:0016020">
    <property type="term" value="C:membrane"/>
    <property type="evidence" value="ECO:0007669"/>
    <property type="project" value="UniProtKB-SubCell"/>
</dbReference>
<dbReference type="PRINTS" id="PR00401">
    <property type="entry name" value="SH2DOMAIN"/>
</dbReference>
<dbReference type="SMART" id="SM00220">
    <property type="entry name" value="S_TKc"/>
    <property type="match status" value="1"/>
</dbReference>
<dbReference type="InterPro" id="IPR013783">
    <property type="entry name" value="Ig-like_fold"/>
</dbReference>
<dbReference type="CDD" id="cd10747">
    <property type="entry name" value="DnaJ_C"/>
    <property type="match status" value="1"/>
</dbReference>
<dbReference type="SMART" id="SM00360">
    <property type="entry name" value="RRM"/>
    <property type="match status" value="1"/>
</dbReference>
<dbReference type="InterPro" id="IPR036116">
    <property type="entry name" value="FN3_sf"/>
</dbReference>
<dbReference type="FunFam" id="2.10.230.10:FF:000001">
    <property type="entry name" value="DnaJ subfamily A member 2"/>
    <property type="match status" value="1"/>
</dbReference>
<dbReference type="InterPro" id="IPR012677">
    <property type="entry name" value="Nucleotide-bd_a/b_plait_sf"/>
</dbReference>
<evidence type="ECO:0000256" key="4">
    <source>
        <dbReference type="ARBA" id="ARBA00022692"/>
    </source>
</evidence>
<dbReference type="InterPro" id="IPR008266">
    <property type="entry name" value="Tyr_kinase_AS"/>
</dbReference>
<dbReference type="SMART" id="SM00219">
    <property type="entry name" value="TyrKc"/>
    <property type="match status" value="1"/>
</dbReference>
<dbReference type="Gene3D" id="3.30.505.10">
    <property type="entry name" value="SH2 domain"/>
    <property type="match status" value="1"/>
</dbReference>
<keyword evidence="6" id="KW-0677">Repeat</keyword>
<evidence type="ECO:0000256" key="23">
    <source>
        <dbReference type="SAM" id="MobiDB-lite"/>
    </source>
</evidence>
<dbReference type="InterPro" id="IPR001305">
    <property type="entry name" value="HSP_DnaJ_Cys-rich_dom"/>
</dbReference>
<dbReference type="InterPro" id="IPR036410">
    <property type="entry name" value="HSP_DnaJ_Cys-rich_dom_sf"/>
</dbReference>
<dbReference type="Pfam" id="PF00017">
    <property type="entry name" value="SH2"/>
    <property type="match status" value="1"/>
</dbReference>
<dbReference type="CDD" id="cd00173">
    <property type="entry name" value="SH2"/>
    <property type="match status" value="1"/>
</dbReference>
<dbReference type="CDD" id="cd00063">
    <property type="entry name" value="FN3"/>
    <property type="match status" value="1"/>
</dbReference>
<dbReference type="PROSITE" id="PS50102">
    <property type="entry name" value="RRM"/>
    <property type="match status" value="1"/>
</dbReference>
<dbReference type="InterPro" id="IPR000980">
    <property type="entry name" value="SH2"/>
</dbReference>
<evidence type="ECO:0000259" key="28">
    <source>
        <dbReference type="PROSITE" id="PS51188"/>
    </source>
</evidence>
<dbReference type="InterPro" id="IPR034788">
    <property type="entry name" value="Cpo_RRM"/>
</dbReference>
<evidence type="ECO:0000256" key="12">
    <source>
        <dbReference type="ARBA" id="ARBA00022884"/>
    </source>
</evidence>
<dbReference type="GO" id="GO:0004715">
    <property type="term" value="F:non-membrane spanning protein tyrosine kinase activity"/>
    <property type="evidence" value="ECO:0007669"/>
    <property type="project" value="UniProtKB-EC"/>
</dbReference>
<dbReference type="FunFam" id="2.60.260.20:FF:000068">
    <property type="entry name" value="Chaperone protein dnaJ 3"/>
    <property type="match status" value="1"/>
</dbReference>
<dbReference type="InterPro" id="IPR000719">
    <property type="entry name" value="Prot_kinase_dom"/>
</dbReference>
<keyword evidence="7" id="KW-0547">Nucleotide-binding</keyword>
<dbReference type="Gene3D" id="1.10.510.10">
    <property type="entry name" value="Transferase(Phosphotransferase) domain 1"/>
    <property type="match status" value="1"/>
</dbReference>
<dbReference type="InterPro" id="IPR020635">
    <property type="entry name" value="Tyr_kinase_cat_dom"/>
</dbReference>
<keyword evidence="5 21" id="KW-0479">Metal-binding</keyword>
<keyword evidence="8 21" id="KW-0863">Zinc-finger</keyword>
<comment type="subcellular location">
    <subcellularLocation>
        <location evidence="2">Membrane</location>
        <topology evidence="2">Single-pass membrane protein</topology>
    </subcellularLocation>
    <subcellularLocation>
        <location evidence="1">Nucleus</location>
    </subcellularLocation>
</comment>
<dbReference type="InterPro" id="IPR000504">
    <property type="entry name" value="RRM_dom"/>
</dbReference>
<feature type="compositionally biased region" description="Basic and acidic residues" evidence="23">
    <location>
        <begin position="927"/>
        <end position="938"/>
    </location>
</feature>
<keyword evidence="11" id="KW-0067">ATP-binding</keyword>
<dbReference type="SUPFAM" id="SSF55550">
    <property type="entry name" value="SH2 domain"/>
    <property type="match status" value="1"/>
</dbReference>
<dbReference type="SUPFAM" id="SSF49493">
    <property type="entry name" value="HSP40/DnaJ peptide-binding domain"/>
    <property type="match status" value="2"/>
</dbReference>
<feature type="coiled-coil region" evidence="22">
    <location>
        <begin position="662"/>
        <end position="759"/>
    </location>
</feature>
<evidence type="ECO:0000256" key="7">
    <source>
        <dbReference type="ARBA" id="ARBA00022741"/>
    </source>
</evidence>
<evidence type="ECO:0000259" key="25">
    <source>
        <dbReference type="PROSITE" id="PS50011"/>
    </source>
</evidence>
<evidence type="ECO:0000256" key="10">
    <source>
        <dbReference type="ARBA" id="ARBA00022833"/>
    </source>
</evidence>
<keyword evidence="15" id="KW-0829">Tyrosine-protein kinase</keyword>
<dbReference type="InterPro" id="IPR002939">
    <property type="entry name" value="DnaJ_C"/>
</dbReference>
<keyword evidence="14" id="KW-0472">Membrane</keyword>
<evidence type="ECO:0000256" key="3">
    <source>
        <dbReference type="ARBA" id="ARBA00022679"/>
    </source>
</evidence>
<dbReference type="InterPro" id="IPR003961">
    <property type="entry name" value="FN3_dom"/>
</dbReference>
<sequence>MTSRPCRPAKMADSVRTLFVSGLPMDAKPRELYLLFRAYKGYEGSLLKVTTKQPVGFVTFESRAGAEAAKQALQGVRFDPDMPQTLRLEFAKANTKVQKPKQNSTTPQVGIPAIGPHFAREPYELGGAFFTGVPEAWAHHPFPGFSRLRLNNKGGSPVCFIEFTDIPCATQAMNALQGYVLLSSDRGGLRIEYARNKMGEKNRHRLVKWSLHMQSVKCKDGCNGRKKLTGFNCRFDSMIQKEIPVSFKVGEVEPYEEYDFCLKSAALNSKGELIFNDGSILRKVEAKEKGQPFPPRNVMVKDIKEDSVTLTWLEPLPDDDDDDDEEDDCSASFEYVIDMCDYGDGNIVSVWKECCRTEELECTVKVQHKGTCCFRVSAHNTKTSLCSSPQEIRDPQVRITIEEKNGEIIKHCQITSRWTVKHTTPDDLESGSIVFVVSCQDMSGLRELWMSYNLGKLKPFFQDLFTLEATLAFPVSDTDLDLDINIDPEDVYACRQHLILTCATHRGFRVVNLEDAHFRMHNKLGLSEDYPVYCKPLSQRASCSQLDYLDPAMHTNKVTGIGKRLPQSKDRSPGTTESSPGTTARSPGTTEMSPGTTGRLPRTTERSHGTTDRTTSTDSLTTLLAPPKEQGSSHHPLTSLDLISNITQEDTSFTDWVMHSSIRQLARKREVMLKTLTTLKAEKEILKYQLESERHCIQVLQREVRWQTKEMEKAEKILIEKDKEIEDLKRANKGMTETINEQRAAQTKLTNKLAMMEQEEKFNVDKEEITGLSQNELQKQGKETDDLSDANKPIKETIEELPAAKAKLTNKLAGLEAKPKIAQCQVELQEEMATSLHKEVKKETAQQILIDKGKKTEELTYVQKKEDIKDRMTDKLATIEGEEQEQVPHKQDLDEAPGETVPSTQVKLGKQKADISHGSQSTTSALQKEKGQQLDDLDRSKDHRFSSINSIQQHIGRGGKKGAVESCPSCRGTGMQFRILRHGPGIGQQIQSMCIPCQGQGQRINRCKTCNGRKIVQLQERKVLEVHIDKGMKDNQPITFHGEGEQEPGLEPGNIIIILDEQEHPVYRRNNDDLLMKLEIELVEALCGFQRPIKTLDNRTLLITSRPGEVIKHKDVKCIMNEGMPMYRNPFDKGRLIIQFVVNFPPDGFLPKKKLPELEALMPAEPRPLHQDHRNQLNTKQGNQTTAEKVLHENKMSIQEMTPSDPEVEVYAQLLKENEIDGTALLKLDINTRTQCSTDSELIGCFKIRKDQHLTILDYRWFVGPLDRRDTDNRLLCDDNPVGTFLVRSREDIGETGSHLYTISVLRSKTGNDRVSHFNVQRSTEGKLFVAADMEFDSLTELVEHYLSLWEESVDVTVKIAKAGSMLDDHIQLLREADTMKNLLHRNIVQLHITHFKCESMPFEIVQQKLLGVCTKGYPMYIITEFMCNGSLDHYLRHGEGHRLDLVDLIDMGAQVAAGMEYLEDNNVIHRDLRAANVLVGERNLCKVADFGIVRLESIYYATPYIEWNSPTYTNNPSSGLAHSPGRGVSLVVRVLVLLRPVLVLRLPYFVQVLPGFF</sequence>
<evidence type="ECO:0000256" key="15">
    <source>
        <dbReference type="ARBA" id="ARBA00023137"/>
    </source>
</evidence>
<name>C3ZG97_BRAFL</name>
<keyword evidence="13" id="KW-1133">Transmembrane helix</keyword>
<feature type="domain" description="Fibronectin type-III" evidence="27">
    <location>
        <begin position="294"/>
        <end position="403"/>
    </location>
</feature>
<evidence type="ECO:0000256" key="21">
    <source>
        <dbReference type="PROSITE-ProRule" id="PRU00546"/>
    </source>
</evidence>
<proteinExistence type="predicted"/>
<dbReference type="eggNOG" id="KOG0197">
    <property type="taxonomic scope" value="Eukaryota"/>
</dbReference>
<dbReference type="SUPFAM" id="SSF54928">
    <property type="entry name" value="RNA-binding domain, RBD"/>
    <property type="match status" value="1"/>
</dbReference>
<dbReference type="STRING" id="7739.C3ZG97"/>
<dbReference type="InterPro" id="IPR036860">
    <property type="entry name" value="SH2_dom_sf"/>
</dbReference>
<evidence type="ECO:0000256" key="5">
    <source>
        <dbReference type="ARBA" id="ARBA00022723"/>
    </source>
</evidence>
<keyword evidence="10 21" id="KW-0862">Zinc</keyword>
<keyword evidence="20" id="KW-0727">SH2 domain</keyword>
<dbReference type="Gene3D" id="2.60.260.20">
    <property type="entry name" value="Urease metallochaperone UreE, N-terminal domain"/>
    <property type="match status" value="2"/>
</dbReference>
<evidence type="ECO:0008006" key="30">
    <source>
        <dbReference type="Google" id="ProtNLM"/>
    </source>
</evidence>
<organism>
    <name type="scientific">Branchiostoma floridae</name>
    <name type="common">Florida lancelet</name>
    <name type="synonym">Amphioxus</name>
    <dbReference type="NCBI Taxonomy" id="7739"/>
    <lineage>
        <taxon>Eukaryota</taxon>
        <taxon>Metazoa</taxon>
        <taxon>Chordata</taxon>
        <taxon>Cephalochordata</taxon>
        <taxon>Leptocardii</taxon>
        <taxon>Amphioxiformes</taxon>
        <taxon>Branchiostomatidae</taxon>
        <taxon>Branchiostoma</taxon>
    </lineage>
</organism>
<evidence type="ECO:0000259" key="27">
    <source>
        <dbReference type="PROSITE" id="PS50853"/>
    </source>
</evidence>
<comment type="catalytic activity">
    <reaction evidence="18">
        <text>L-tyrosyl-[protein] + ATP = O-phospho-L-tyrosyl-[protein] + ADP + H(+)</text>
        <dbReference type="Rhea" id="RHEA:10596"/>
        <dbReference type="Rhea" id="RHEA-COMP:10136"/>
        <dbReference type="Rhea" id="RHEA-COMP:20101"/>
        <dbReference type="ChEBI" id="CHEBI:15378"/>
        <dbReference type="ChEBI" id="CHEBI:30616"/>
        <dbReference type="ChEBI" id="CHEBI:46858"/>
        <dbReference type="ChEBI" id="CHEBI:61978"/>
        <dbReference type="ChEBI" id="CHEBI:456216"/>
        <dbReference type="EC" id="2.7.10.2"/>
    </reaction>
</comment>
<keyword evidence="9" id="KW-0418">Kinase</keyword>
<dbReference type="eggNOG" id="KOG1457">
    <property type="taxonomic scope" value="Eukaryota"/>
</dbReference>
<dbReference type="GO" id="GO:0005634">
    <property type="term" value="C:nucleus"/>
    <property type="evidence" value="ECO:0007669"/>
    <property type="project" value="UniProtKB-SubCell"/>
</dbReference>
<dbReference type="GO" id="GO:0003723">
    <property type="term" value="F:RNA binding"/>
    <property type="evidence" value="ECO:0007669"/>
    <property type="project" value="UniProtKB-UniRule"/>
</dbReference>
<dbReference type="PROSITE" id="PS51188">
    <property type="entry name" value="ZF_CR"/>
    <property type="match status" value="1"/>
</dbReference>
<dbReference type="FunFam" id="2.60.40.10:FF:002938">
    <property type="entry name" value="Non-specific protein-tyrosine kinase"/>
    <property type="match status" value="1"/>
</dbReference>
<dbReference type="InParanoid" id="C3ZG97"/>
<accession>C3ZG97</accession>
<dbReference type="CDD" id="cd10719">
    <property type="entry name" value="DnaJ_zf"/>
    <property type="match status" value="1"/>
</dbReference>
<dbReference type="CDD" id="cd12684">
    <property type="entry name" value="RRM_cpo"/>
    <property type="match status" value="1"/>
</dbReference>
<keyword evidence="4" id="KW-0812">Transmembrane</keyword>
<evidence type="ECO:0000313" key="29">
    <source>
        <dbReference type="EMBL" id="EEN48418.1"/>
    </source>
</evidence>
<keyword evidence="22" id="KW-0175">Coiled coil</keyword>
<dbReference type="InterPro" id="IPR044713">
    <property type="entry name" value="DNJA1/2-like"/>
</dbReference>
<dbReference type="InterPro" id="IPR011009">
    <property type="entry name" value="Kinase-like_dom_sf"/>
</dbReference>
<gene>
    <name evidence="29" type="ORF">BRAFLDRAFT_118420</name>
</gene>
<evidence type="ECO:0000256" key="8">
    <source>
        <dbReference type="ARBA" id="ARBA00022771"/>
    </source>
</evidence>
<dbReference type="eggNOG" id="KOG0712">
    <property type="taxonomic scope" value="Eukaryota"/>
</dbReference>
<reference evidence="29" key="1">
    <citation type="journal article" date="2008" name="Nature">
        <title>The amphioxus genome and the evolution of the chordate karyotype.</title>
        <authorList>
            <consortium name="US DOE Joint Genome Institute (JGI-PGF)"/>
            <person name="Putnam N.H."/>
            <person name="Butts T."/>
            <person name="Ferrier D.E.K."/>
            <person name="Furlong R.F."/>
            <person name="Hellsten U."/>
            <person name="Kawashima T."/>
            <person name="Robinson-Rechavi M."/>
            <person name="Shoguchi E."/>
            <person name="Terry A."/>
            <person name="Yu J.-K."/>
            <person name="Benito-Gutierrez E.L."/>
            <person name="Dubchak I."/>
            <person name="Garcia-Fernandez J."/>
            <person name="Gibson-Brown J.J."/>
            <person name="Grigoriev I.V."/>
            <person name="Horton A.C."/>
            <person name="de Jong P.J."/>
            <person name="Jurka J."/>
            <person name="Kapitonov V.V."/>
            <person name="Kohara Y."/>
            <person name="Kuroki Y."/>
            <person name="Lindquist E."/>
            <person name="Lucas S."/>
            <person name="Osoegawa K."/>
            <person name="Pennacchio L.A."/>
            <person name="Salamov A.A."/>
            <person name="Satou Y."/>
            <person name="Sauka-Spengler T."/>
            <person name="Schmutz J."/>
            <person name="Shin-I T."/>
            <person name="Toyoda A."/>
            <person name="Bronner-Fraser M."/>
            <person name="Fujiyama A."/>
            <person name="Holland L.Z."/>
            <person name="Holland P.W.H."/>
            <person name="Satoh N."/>
            <person name="Rokhsar D.S."/>
        </authorList>
    </citation>
    <scope>NUCLEOTIDE SEQUENCE [LARGE SCALE GENOMIC DNA]</scope>
    <source>
        <strain evidence="29">S238N-H82</strain>
        <tissue evidence="29">Testes</tissue>
    </source>
</reference>
<dbReference type="InterPro" id="IPR008971">
    <property type="entry name" value="HSP40/DnaJ_pept-bd"/>
</dbReference>
<dbReference type="SMART" id="SM00252">
    <property type="entry name" value="SH2"/>
    <property type="match status" value="1"/>
</dbReference>
<evidence type="ECO:0000256" key="19">
    <source>
        <dbReference type="PROSITE-ProRule" id="PRU00176"/>
    </source>
</evidence>
<feature type="compositionally biased region" description="Basic and acidic residues" evidence="23">
    <location>
        <begin position="602"/>
        <end position="611"/>
    </location>
</feature>
<dbReference type="GO" id="GO:0051082">
    <property type="term" value="F:unfolded protein binding"/>
    <property type="evidence" value="ECO:0007669"/>
    <property type="project" value="InterPro"/>
</dbReference>
<dbReference type="PROSITE" id="PS50853">
    <property type="entry name" value="FN3"/>
    <property type="match status" value="1"/>
</dbReference>
<dbReference type="GO" id="GO:0030544">
    <property type="term" value="F:Hsp70 protein binding"/>
    <property type="evidence" value="ECO:0007669"/>
    <property type="project" value="InterPro"/>
</dbReference>
<feature type="domain" description="CR-type" evidence="28">
    <location>
        <begin position="938"/>
        <end position="1019"/>
    </location>
</feature>
<dbReference type="GO" id="GO:0008270">
    <property type="term" value="F:zinc ion binding"/>
    <property type="evidence" value="ECO:0007669"/>
    <property type="project" value="UniProtKB-KW"/>
</dbReference>
<evidence type="ECO:0000256" key="20">
    <source>
        <dbReference type="PROSITE-ProRule" id="PRU00191"/>
    </source>
</evidence>
<dbReference type="Pfam" id="PF07714">
    <property type="entry name" value="PK_Tyr_Ser-Thr"/>
    <property type="match status" value="1"/>
</dbReference>
<evidence type="ECO:0000256" key="13">
    <source>
        <dbReference type="ARBA" id="ARBA00022989"/>
    </source>
</evidence>
<dbReference type="EMBL" id="GG666617">
    <property type="protein sequence ID" value="EEN48418.1"/>
    <property type="molecule type" value="Genomic_DNA"/>
</dbReference>
<feature type="compositionally biased region" description="Low complexity" evidence="23">
    <location>
        <begin position="612"/>
        <end position="624"/>
    </location>
</feature>
<dbReference type="PANTHER" id="PTHR43888">
    <property type="entry name" value="DNAJ-LIKE-2, ISOFORM A-RELATED"/>
    <property type="match status" value="1"/>
</dbReference>
<dbReference type="PROSITE" id="PS50011">
    <property type="entry name" value="PROTEIN_KINASE_DOM"/>
    <property type="match status" value="1"/>
</dbReference>
<dbReference type="GO" id="GO:0006457">
    <property type="term" value="P:protein folding"/>
    <property type="evidence" value="ECO:0007669"/>
    <property type="project" value="InterPro"/>
</dbReference>
<evidence type="ECO:0000256" key="1">
    <source>
        <dbReference type="ARBA" id="ARBA00004123"/>
    </source>
</evidence>
<feature type="zinc finger region" description="CR-type" evidence="21">
    <location>
        <begin position="938"/>
        <end position="1019"/>
    </location>
</feature>
<evidence type="ECO:0000256" key="22">
    <source>
        <dbReference type="SAM" id="Coils"/>
    </source>
</evidence>
<dbReference type="FunFam" id="2.60.260.20:FF:000003">
    <property type="entry name" value="DnaJ subfamily A member 2"/>
    <property type="match status" value="1"/>
</dbReference>
<evidence type="ECO:0000256" key="16">
    <source>
        <dbReference type="ARBA" id="ARBA00023170"/>
    </source>
</evidence>
<dbReference type="SUPFAM" id="SSF57938">
    <property type="entry name" value="DnaJ/Hsp40 cysteine-rich domain"/>
    <property type="match status" value="1"/>
</dbReference>
<dbReference type="InterPro" id="IPR035979">
    <property type="entry name" value="RBD_domain_sf"/>
</dbReference>
<feature type="compositionally biased region" description="Polar residues" evidence="23">
    <location>
        <begin position="917"/>
        <end position="926"/>
    </location>
</feature>
<dbReference type="InterPro" id="IPR001245">
    <property type="entry name" value="Ser-Thr/Tyr_kinase_cat_dom"/>
</dbReference>
<evidence type="ECO:0000259" key="26">
    <source>
        <dbReference type="PROSITE" id="PS50102"/>
    </source>
</evidence>
<evidence type="ECO:0000256" key="18">
    <source>
        <dbReference type="ARBA" id="ARBA00051245"/>
    </source>
</evidence>
<dbReference type="SUPFAM" id="SSF49265">
    <property type="entry name" value="Fibronectin type III"/>
    <property type="match status" value="1"/>
</dbReference>
<dbReference type="PROSITE" id="PS00109">
    <property type="entry name" value="PROTEIN_KINASE_TYR"/>
    <property type="match status" value="1"/>
</dbReference>
<evidence type="ECO:0000256" key="9">
    <source>
        <dbReference type="ARBA" id="ARBA00022777"/>
    </source>
</evidence>
<feature type="region of interest" description="Disordered" evidence="23">
    <location>
        <begin position="878"/>
        <end position="938"/>
    </location>
</feature>
<keyword evidence="3" id="KW-0808">Transferase</keyword>
<feature type="domain" description="RRM" evidence="26">
    <location>
        <begin position="16"/>
        <end position="93"/>
    </location>
</feature>
<evidence type="ECO:0000256" key="14">
    <source>
        <dbReference type="ARBA" id="ARBA00023136"/>
    </source>
</evidence>
<dbReference type="SUPFAM" id="SSF56112">
    <property type="entry name" value="Protein kinase-like (PK-like)"/>
    <property type="match status" value="1"/>
</dbReference>
<dbReference type="Pfam" id="PF01556">
    <property type="entry name" value="DnaJ_C"/>
    <property type="match status" value="1"/>
</dbReference>
<feature type="domain" description="Protein kinase" evidence="25">
    <location>
        <begin position="1314"/>
        <end position="1558"/>
    </location>
</feature>
<keyword evidence="12 19" id="KW-0694">RNA-binding</keyword>
<evidence type="ECO:0000259" key="24">
    <source>
        <dbReference type="PROSITE" id="PS50001"/>
    </source>
</evidence>
<evidence type="ECO:0000256" key="17">
    <source>
        <dbReference type="ARBA" id="ARBA00023242"/>
    </source>
</evidence>
<keyword evidence="17" id="KW-0539">Nucleus</keyword>
<keyword evidence="16" id="KW-0675">Receptor</keyword>
<dbReference type="FunFam" id="3.30.70.330:FF:000037">
    <property type="entry name" value="RNA-binding protein with multiple splicing 2"/>
    <property type="match status" value="1"/>
</dbReference>
<dbReference type="GO" id="GO:0005524">
    <property type="term" value="F:ATP binding"/>
    <property type="evidence" value="ECO:0007669"/>
    <property type="project" value="UniProtKB-KW"/>
</dbReference>
<feature type="compositionally biased region" description="Polar residues" evidence="23">
    <location>
        <begin position="584"/>
        <end position="596"/>
    </location>
</feature>
<feature type="domain" description="SH2" evidence="24">
    <location>
        <begin position="1261"/>
        <end position="1346"/>
    </location>
</feature>
<dbReference type="Gene3D" id="3.30.70.330">
    <property type="match status" value="2"/>
</dbReference>